<reference evidence="3" key="1">
    <citation type="submission" date="2018-05" db="EMBL/GenBank/DDBJ databases">
        <authorList>
            <person name="Liu B.-T."/>
        </authorList>
    </citation>
    <scope>NUCLEOTIDE SEQUENCE [LARGE SCALE GENOMIC DNA]</scope>
    <source>
        <strain evidence="3">WD6-1</strain>
    </source>
</reference>
<evidence type="ECO:0000313" key="3">
    <source>
        <dbReference type="Proteomes" id="UP000245168"/>
    </source>
</evidence>
<evidence type="ECO:0008006" key="4">
    <source>
        <dbReference type="Google" id="ProtNLM"/>
    </source>
</evidence>
<dbReference type="RefSeq" id="WP_109253790.1">
    <property type="nucleotide sequence ID" value="NZ_QEXV01000006.1"/>
</dbReference>
<keyword evidence="1" id="KW-0472">Membrane</keyword>
<keyword evidence="1" id="KW-0812">Transmembrane</keyword>
<feature type="transmembrane region" description="Helical" evidence="1">
    <location>
        <begin position="165"/>
        <end position="188"/>
    </location>
</feature>
<sequence length="326" mass="33826">MNSGASPATVRFNALRAVFFFLDLFRKRPVSFVWLSVYHVAAYAAVALASVAAVGLYGPEYADALVALEEDPGVASGVEMAAAEVRYSIATTLASLASMLVLLFVEAAWLRLMVRGEVRIAPRWGDEGRVFLAGLVIGGLIGIAGLFGFVVNLFVIGIAAAAGGALAAAIVGVFVSAGLAGLLVWLGVRLSPLAALSLLRRRFAFGEAFAGTAGIFWPLMGAWFVATLAWCVLGAAAFLAVLSAPGPLGDAYLSGFRFDDPTAPLRAYAAALESREALRLTAVAAVVMQLVQLPAVLAWRGIGARAALAIAARRDAAPVTEEASDA</sequence>
<gene>
    <name evidence="2" type="ORF">DDZ18_12800</name>
</gene>
<feature type="transmembrane region" description="Helical" evidence="1">
    <location>
        <begin position="130"/>
        <end position="159"/>
    </location>
</feature>
<protein>
    <recommendedName>
        <fullName evidence="4">Glycerophosphoryl diester phosphodiesterase membrane domain-containing protein</fullName>
    </recommendedName>
</protein>
<keyword evidence="1" id="KW-1133">Transmembrane helix</keyword>
<feature type="transmembrane region" description="Helical" evidence="1">
    <location>
        <begin position="209"/>
        <end position="242"/>
    </location>
</feature>
<keyword evidence="3" id="KW-1185">Reference proteome</keyword>
<comment type="caution">
    <text evidence="2">The sequence shown here is derived from an EMBL/GenBank/DDBJ whole genome shotgun (WGS) entry which is preliminary data.</text>
</comment>
<name>A0A2U2BRL3_9PROT</name>
<dbReference type="Proteomes" id="UP000245168">
    <property type="component" value="Unassembled WGS sequence"/>
</dbReference>
<organism evidence="2 3">
    <name type="scientific">Marinicauda salina</name>
    <dbReference type="NCBI Taxonomy" id="2135793"/>
    <lineage>
        <taxon>Bacteria</taxon>
        <taxon>Pseudomonadati</taxon>
        <taxon>Pseudomonadota</taxon>
        <taxon>Alphaproteobacteria</taxon>
        <taxon>Maricaulales</taxon>
        <taxon>Maricaulaceae</taxon>
        <taxon>Marinicauda</taxon>
    </lineage>
</organism>
<feature type="transmembrane region" description="Helical" evidence="1">
    <location>
        <begin position="87"/>
        <end position="109"/>
    </location>
</feature>
<evidence type="ECO:0000256" key="1">
    <source>
        <dbReference type="SAM" id="Phobius"/>
    </source>
</evidence>
<evidence type="ECO:0000313" key="2">
    <source>
        <dbReference type="EMBL" id="PWE16635.1"/>
    </source>
</evidence>
<feature type="transmembrane region" description="Helical" evidence="1">
    <location>
        <begin position="32"/>
        <end position="57"/>
    </location>
</feature>
<accession>A0A2U2BRL3</accession>
<proteinExistence type="predicted"/>
<feature type="transmembrane region" description="Helical" evidence="1">
    <location>
        <begin position="277"/>
        <end position="299"/>
    </location>
</feature>
<dbReference type="EMBL" id="QEXV01000006">
    <property type="protein sequence ID" value="PWE16635.1"/>
    <property type="molecule type" value="Genomic_DNA"/>
</dbReference>
<dbReference type="AlphaFoldDB" id="A0A2U2BRL3"/>